<dbReference type="EMBL" id="CP019791">
    <property type="protein sequence ID" value="AQT67064.1"/>
    <property type="molecule type" value="Genomic_DNA"/>
</dbReference>
<proteinExistence type="predicted"/>
<feature type="region of interest" description="Disordered" evidence="1">
    <location>
        <begin position="1"/>
        <end position="152"/>
    </location>
</feature>
<evidence type="ECO:0000313" key="3">
    <source>
        <dbReference type="Proteomes" id="UP000189674"/>
    </source>
</evidence>
<dbReference type="AlphaFoldDB" id="A0A1U9NH48"/>
<evidence type="ECO:0000313" key="2">
    <source>
        <dbReference type="EMBL" id="AQT67064.1"/>
    </source>
</evidence>
<dbReference type="KEGG" id="alus:STSP2_00204"/>
<organism evidence="2 3">
    <name type="scientific">Anaerohalosphaera lusitana</name>
    <dbReference type="NCBI Taxonomy" id="1936003"/>
    <lineage>
        <taxon>Bacteria</taxon>
        <taxon>Pseudomonadati</taxon>
        <taxon>Planctomycetota</taxon>
        <taxon>Phycisphaerae</taxon>
        <taxon>Sedimentisphaerales</taxon>
        <taxon>Anaerohalosphaeraceae</taxon>
        <taxon>Anaerohalosphaera</taxon>
    </lineage>
</organism>
<accession>A0A1U9NH48</accession>
<gene>
    <name evidence="2" type="ORF">STSP2_00204</name>
</gene>
<evidence type="ECO:0000256" key="1">
    <source>
        <dbReference type="SAM" id="MobiDB-lite"/>
    </source>
</evidence>
<name>A0A1U9NH48_9BACT</name>
<feature type="compositionally biased region" description="Basic residues" evidence="1">
    <location>
        <begin position="22"/>
        <end position="31"/>
    </location>
</feature>
<sequence>MAISSVQQRRPVLAGKNTCKTASRHKPKQYHNHPQFSSNLYPPKATLRCHQPRQSQTPLPVIPDPDPGSSMKKPSRSDSLASPPVTPAASHVNRQPNIKYVIRLRRTQRTPRSRIHAHQRMQPTKLRAATHLPKKSPKPAPRSSRYNRATGP</sequence>
<feature type="compositionally biased region" description="Basic residues" evidence="1">
    <location>
        <begin position="102"/>
        <end position="119"/>
    </location>
</feature>
<dbReference type="Proteomes" id="UP000189674">
    <property type="component" value="Chromosome"/>
</dbReference>
<reference evidence="3" key="1">
    <citation type="submission" date="2017-02" db="EMBL/GenBank/DDBJ databases">
        <title>Comparative genomics and description of representatives of a novel lineage of planctomycetes thriving in anoxic sediments.</title>
        <authorList>
            <person name="Spring S."/>
            <person name="Bunk B."/>
            <person name="Sproer C."/>
        </authorList>
    </citation>
    <scope>NUCLEOTIDE SEQUENCE [LARGE SCALE GENOMIC DNA]</scope>
    <source>
        <strain evidence="3">ST-NAGAB-D1</strain>
    </source>
</reference>
<keyword evidence="3" id="KW-1185">Reference proteome</keyword>
<protein>
    <submittedName>
        <fullName evidence="2">Uncharacterized protein</fullName>
    </submittedName>
</protein>